<proteinExistence type="predicted"/>
<evidence type="ECO:0000313" key="2">
    <source>
        <dbReference type="Proteomes" id="UP000766904"/>
    </source>
</evidence>
<gene>
    <name evidence="1" type="ORF">CV102_12435</name>
</gene>
<dbReference type="Proteomes" id="UP000766904">
    <property type="component" value="Unassembled WGS sequence"/>
</dbReference>
<dbReference type="AlphaFoldDB" id="A0A8J8Q3I3"/>
<keyword evidence="2" id="KW-1185">Reference proteome</keyword>
<evidence type="ECO:0000313" key="1">
    <source>
        <dbReference type="EMBL" id="TYL38597.1"/>
    </source>
</evidence>
<organism evidence="1 2">
    <name type="scientific">Natronococcus pandeyae</name>
    <dbReference type="NCBI Taxonomy" id="2055836"/>
    <lineage>
        <taxon>Archaea</taxon>
        <taxon>Methanobacteriati</taxon>
        <taxon>Methanobacteriota</taxon>
        <taxon>Stenosarchaea group</taxon>
        <taxon>Halobacteria</taxon>
        <taxon>Halobacteriales</taxon>
        <taxon>Natrialbaceae</taxon>
        <taxon>Natronococcus</taxon>
    </lineage>
</organism>
<reference evidence="1" key="1">
    <citation type="submission" date="2017-11" db="EMBL/GenBank/DDBJ databases">
        <authorList>
            <person name="Kajale S.C."/>
            <person name="Sharma A."/>
        </authorList>
    </citation>
    <scope>NUCLEOTIDE SEQUENCE</scope>
    <source>
        <strain evidence="1">LS1_42</strain>
    </source>
</reference>
<dbReference type="InterPro" id="IPR043825">
    <property type="entry name" value="DUF5802"/>
</dbReference>
<name>A0A8J8Q3I3_9EURY</name>
<protein>
    <submittedName>
        <fullName evidence="1">Uncharacterized protein</fullName>
    </submittedName>
</protein>
<dbReference type="Pfam" id="PF19118">
    <property type="entry name" value="DUF5802"/>
    <property type="match status" value="1"/>
</dbReference>
<dbReference type="EMBL" id="PHNJ01000005">
    <property type="protein sequence ID" value="TYL38597.1"/>
    <property type="molecule type" value="Genomic_DNA"/>
</dbReference>
<comment type="caution">
    <text evidence="1">The sequence shown here is derived from an EMBL/GenBank/DDBJ whole genome shotgun (WGS) entry which is preliminary data.</text>
</comment>
<accession>A0A8J8Q3I3</accession>
<dbReference type="OrthoDB" id="179978at2157"/>
<sequence length="121" mass="13288">MLEEFSDGYYISRLCVAAYDGEHAVMECTQHEAANEQVYDVGDGIGRADQPLLVKVDESHFPVLAADDVPSGTLAVPDGVLEATRVDDPPAMRSVLVAKPDRATQLLEWFTPYTVNEPDYT</sequence>